<dbReference type="Pfam" id="PF00531">
    <property type="entry name" value="Death"/>
    <property type="match status" value="1"/>
</dbReference>
<sequence length="193" mass="21874">MGKNTLETDHRANPVRSFASDATPRIPLITERVGLRWRDLAGRLGFSADDIDGIAASFRSYNYQACCRAMLEKWQQVQEDEGILKLQILKTALYEMMLQDVAHALQKQLDAVVMAQTALLMTAEFLSDNLDKDTVSHFLENRGVSSDQMSTSDLVGVLVDCIKTPEDYEELIQSFEKSGQAFLVKEIRTFEWF</sequence>
<dbReference type="AlphaFoldDB" id="A0A8K0AEX3"/>
<evidence type="ECO:0000259" key="1">
    <source>
        <dbReference type="PROSITE" id="PS50017"/>
    </source>
</evidence>
<dbReference type="PROSITE" id="PS50017">
    <property type="entry name" value="DEATH_DOMAIN"/>
    <property type="match status" value="1"/>
</dbReference>
<evidence type="ECO:0000313" key="2">
    <source>
        <dbReference type="EMBL" id="CAH1274728.1"/>
    </source>
</evidence>
<evidence type="ECO:0000313" key="3">
    <source>
        <dbReference type="Proteomes" id="UP000838412"/>
    </source>
</evidence>
<dbReference type="PANTHER" id="PTHR15077:SF9">
    <property type="entry name" value="C-TERMINAL OF ROC (COR) DOMAIN-CONTAINING PROTEIN"/>
    <property type="match status" value="1"/>
</dbReference>
<dbReference type="PANTHER" id="PTHR15077">
    <property type="entry name" value="FAS-ASSOCIATING DEATH DOMAIN-CONTAINING PROTEIN FADD"/>
    <property type="match status" value="1"/>
</dbReference>
<dbReference type="EMBL" id="OV696694">
    <property type="protein sequence ID" value="CAH1274728.1"/>
    <property type="molecule type" value="Genomic_DNA"/>
</dbReference>
<protein>
    <submittedName>
        <fullName evidence="2">Hypp5403 protein</fullName>
    </submittedName>
</protein>
<name>A0A8K0AEX3_BRALA</name>
<dbReference type="InterPro" id="IPR011029">
    <property type="entry name" value="DEATH-like_dom_sf"/>
</dbReference>
<reference evidence="2" key="1">
    <citation type="submission" date="2022-01" db="EMBL/GenBank/DDBJ databases">
        <authorList>
            <person name="Braso-Vives M."/>
        </authorList>
    </citation>
    <scope>NUCLEOTIDE SEQUENCE</scope>
</reference>
<keyword evidence="3" id="KW-1185">Reference proteome</keyword>
<feature type="domain" description="Death" evidence="1">
    <location>
        <begin position="22"/>
        <end position="109"/>
    </location>
</feature>
<dbReference type="Proteomes" id="UP000838412">
    <property type="component" value="Chromosome 9"/>
</dbReference>
<organism evidence="2 3">
    <name type="scientific">Branchiostoma lanceolatum</name>
    <name type="common">Common lancelet</name>
    <name type="synonym">Amphioxus lanceolatum</name>
    <dbReference type="NCBI Taxonomy" id="7740"/>
    <lineage>
        <taxon>Eukaryota</taxon>
        <taxon>Metazoa</taxon>
        <taxon>Chordata</taxon>
        <taxon>Cephalochordata</taxon>
        <taxon>Leptocardii</taxon>
        <taxon>Amphioxiformes</taxon>
        <taxon>Branchiostomatidae</taxon>
        <taxon>Branchiostoma</taxon>
    </lineage>
</organism>
<gene>
    <name evidence="2" type="primary">Hypp5403</name>
    <name evidence="2" type="ORF">BLAG_LOCUS25661</name>
</gene>
<dbReference type="InterPro" id="IPR000488">
    <property type="entry name" value="Death_dom"/>
</dbReference>
<dbReference type="CDD" id="cd01670">
    <property type="entry name" value="Death"/>
    <property type="match status" value="1"/>
</dbReference>
<accession>A0A8K0AEX3</accession>
<dbReference type="Gene3D" id="1.10.533.10">
    <property type="entry name" value="Death Domain, Fas"/>
    <property type="match status" value="1"/>
</dbReference>
<dbReference type="SUPFAM" id="SSF47986">
    <property type="entry name" value="DEATH domain"/>
    <property type="match status" value="1"/>
</dbReference>
<dbReference type="InterPro" id="IPR016729">
    <property type="entry name" value="FADD"/>
</dbReference>
<dbReference type="GO" id="GO:0007165">
    <property type="term" value="P:signal transduction"/>
    <property type="evidence" value="ECO:0007669"/>
    <property type="project" value="InterPro"/>
</dbReference>
<proteinExistence type="predicted"/>